<keyword evidence="3 4" id="KW-0440">LIM domain</keyword>
<dbReference type="PANTHER" id="PTHR24213">
    <property type="entry name" value="ACTIN-BINDING LIM PROTEIN"/>
    <property type="match status" value="1"/>
</dbReference>
<keyword evidence="2 4" id="KW-0862">Zinc</keyword>
<dbReference type="SUPFAM" id="SSF47050">
    <property type="entry name" value="VHP, Villin headpiece domain"/>
    <property type="match status" value="1"/>
</dbReference>
<dbReference type="InterPro" id="IPR003128">
    <property type="entry name" value="Villin_headpiece"/>
</dbReference>
<protein>
    <submittedName>
        <fullName evidence="8">Uncharacterized protein</fullName>
    </submittedName>
</protein>
<proteinExistence type="predicted"/>
<dbReference type="AlphaFoldDB" id="A0A1X7UDV9"/>
<dbReference type="PROSITE" id="PS51089">
    <property type="entry name" value="HP"/>
    <property type="match status" value="1"/>
</dbReference>
<feature type="domain" description="LIM zinc-binding" evidence="6">
    <location>
        <begin position="63"/>
        <end position="123"/>
    </location>
</feature>
<keyword evidence="9" id="KW-1185">Reference proteome</keyword>
<dbReference type="InterPro" id="IPR001781">
    <property type="entry name" value="Znf_LIM"/>
</dbReference>
<dbReference type="FunFam" id="2.10.110.10:FF:000003">
    <property type="entry name" value="actin-binding LIM protein 1 isoform X1"/>
    <property type="match status" value="1"/>
</dbReference>
<feature type="domain" description="LIM zinc-binding" evidence="6">
    <location>
        <begin position="248"/>
        <end position="307"/>
    </location>
</feature>
<dbReference type="GO" id="GO:0015629">
    <property type="term" value="C:actin cytoskeleton"/>
    <property type="evidence" value="ECO:0007669"/>
    <property type="project" value="TreeGrafter"/>
</dbReference>
<evidence type="ECO:0000313" key="9">
    <source>
        <dbReference type="Proteomes" id="UP000007879"/>
    </source>
</evidence>
<evidence type="ECO:0000256" key="4">
    <source>
        <dbReference type="PROSITE-ProRule" id="PRU00125"/>
    </source>
</evidence>
<dbReference type="OrthoDB" id="1746725at2759"/>
<dbReference type="KEGG" id="aqu:100633092"/>
<dbReference type="SMART" id="SM00132">
    <property type="entry name" value="LIM"/>
    <property type="match status" value="4"/>
</dbReference>
<dbReference type="Gene3D" id="1.10.950.10">
    <property type="entry name" value="Villin headpiece domain"/>
    <property type="match status" value="1"/>
</dbReference>
<evidence type="ECO:0000259" key="6">
    <source>
        <dbReference type="PROSITE" id="PS50023"/>
    </source>
</evidence>
<gene>
    <name evidence="8" type="primary">100633092</name>
</gene>
<dbReference type="EnsemblMetazoa" id="Aqu2.1.25676_001">
    <property type="protein sequence ID" value="Aqu2.1.25676_001"/>
    <property type="gene ID" value="Aqu2.1.25676"/>
</dbReference>
<evidence type="ECO:0000259" key="7">
    <source>
        <dbReference type="PROSITE" id="PS51089"/>
    </source>
</evidence>
<feature type="compositionally biased region" description="Low complexity" evidence="5">
    <location>
        <begin position="191"/>
        <end position="210"/>
    </location>
</feature>
<organism evidence="8">
    <name type="scientific">Amphimedon queenslandica</name>
    <name type="common">Sponge</name>
    <dbReference type="NCBI Taxonomy" id="400682"/>
    <lineage>
        <taxon>Eukaryota</taxon>
        <taxon>Metazoa</taxon>
        <taxon>Porifera</taxon>
        <taxon>Demospongiae</taxon>
        <taxon>Heteroscleromorpha</taxon>
        <taxon>Haplosclerida</taxon>
        <taxon>Niphatidae</taxon>
        <taxon>Amphimedon</taxon>
    </lineage>
</organism>
<dbReference type="SMART" id="SM00153">
    <property type="entry name" value="VHP"/>
    <property type="match status" value="1"/>
</dbReference>
<evidence type="ECO:0000256" key="3">
    <source>
        <dbReference type="ARBA" id="ARBA00023038"/>
    </source>
</evidence>
<dbReference type="eggNOG" id="KOG1044">
    <property type="taxonomic scope" value="Eukaryota"/>
</dbReference>
<feature type="compositionally biased region" description="Polar residues" evidence="5">
    <location>
        <begin position="425"/>
        <end position="442"/>
    </location>
</feature>
<evidence type="ECO:0000256" key="2">
    <source>
        <dbReference type="ARBA" id="ARBA00022833"/>
    </source>
</evidence>
<feature type="compositionally biased region" description="Low complexity" evidence="5">
    <location>
        <begin position="124"/>
        <end position="142"/>
    </location>
</feature>
<dbReference type="InterPro" id="IPR051618">
    <property type="entry name" value="Actin-binding_LIM"/>
</dbReference>
<feature type="region of interest" description="Disordered" evidence="5">
    <location>
        <begin position="124"/>
        <end position="234"/>
    </location>
</feature>
<feature type="compositionally biased region" description="Low complexity" evidence="5">
    <location>
        <begin position="385"/>
        <end position="400"/>
    </location>
</feature>
<sequence>MTIICFACGTTCTGEVLKVQDKHFHINCFKCHECGSLLASGGYFPRNNHYYCSKDYHRLFGTKCKACGEFVEGRVITALGNSYHPECFTCDRCSGEIRSGTVVTYNDKEEILCENCSPDVTLNDTSTNDVSSPPPSSSSSSHSSRDNRDPSTAQTKPSPPPVAPSTQNTLESSTNSISNPKRNLKNTFCGSNDQSSLSSSSRFATSGSSPKPRQTIHENGPPSSPAVDDVFDFSKVPDIDPETRPHLGKCAQCHDVIRSAQSLIALNRHWHLFCFSCARCKRYLTNEYMDNGDQAFCEPCFQELYGLICETCEDYITGTVLEAGDFHFHPACAFCSHCNGTFTEGDDLCISSEAVWHLDCDRAKGTGVAIASSLPPSAVPPLTPTNPTTTTNNRSTISSSAKEATNKPSYGKTSKPMSEIRPASENYTRNVRAPSSRSSSHLTPDINPPVIFPLKDLQLIGKVCLPKAVNRTKLEQHLSDSDFIEAFGIDRTSFYAKPQWKQNELKKKANLF</sequence>
<dbReference type="GO" id="GO:0030032">
    <property type="term" value="P:lamellipodium assembly"/>
    <property type="evidence" value="ECO:0007669"/>
    <property type="project" value="TreeGrafter"/>
</dbReference>
<dbReference type="InterPro" id="IPR036886">
    <property type="entry name" value="Villin_headpiece_dom_sf"/>
</dbReference>
<reference evidence="9" key="1">
    <citation type="journal article" date="2010" name="Nature">
        <title>The Amphimedon queenslandica genome and the evolution of animal complexity.</title>
        <authorList>
            <person name="Srivastava M."/>
            <person name="Simakov O."/>
            <person name="Chapman J."/>
            <person name="Fahey B."/>
            <person name="Gauthier M.E."/>
            <person name="Mitros T."/>
            <person name="Richards G.S."/>
            <person name="Conaco C."/>
            <person name="Dacre M."/>
            <person name="Hellsten U."/>
            <person name="Larroux C."/>
            <person name="Putnam N.H."/>
            <person name="Stanke M."/>
            <person name="Adamska M."/>
            <person name="Darling A."/>
            <person name="Degnan S.M."/>
            <person name="Oakley T.H."/>
            <person name="Plachetzki D.C."/>
            <person name="Zhai Y."/>
            <person name="Adamski M."/>
            <person name="Calcino A."/>
            <person name="Cummins S.F."/>
            <person name="Goodstein D.M."/>
            <person name="Harris C."/>
            <person name="Jackson D.J."/>
            <person name="Leys S.P."/>
            <person name="Shu S."/>
            <person name="Woodcroft B.J."/>
            <person name="Vervoort M."/>
            <person name="Kosik K.S."/>
            <person name="Manning G."/>
            <person name="Degnan B.M."/>
            <person name="Rokhsar D.S."/>
        </authorList>
    </citation>
    <scope>NUCLEOTIDE SEQUENCE [LARGE SCALE GENOMIC DNA]</scope>
</reference>
<feature type="domain" description="LIM zinc-binding" evidence="6">
    <location>
        <begin position="3"/>
        <end position="62"/>
    </location>
</feature>
<dbReference type="GO" id="GO:0051015">
    <property type="term" value="F:actin filament binding"/>
    <property type="evidence" value="ECO:0007669"/>
    <property type="project" value="TreeGrafter"/>
</dbReference>
<feature type="region of interest" description="Disordered" evidence="5">
    <location>
        <begin position="374"/>
        <end position="445"/>
    </location>
</feature>
<dbReference type="PROSITE" id="PS00478">
    <property type="entry name" value="LIM_DOMAIN_1"/>
    <property type="match status" value="4"/>
</dbReference>
<dbReference type="Proteomes" id="UP000007879">
    <property type="component" value="Unassembled WGS sequence"/>
</dbReference>
<evidence type="ECO:0000313" key="8">
    <source>
        <dbReference type="EnsemblMetazoa" id="Aqu2.1.25676_001"/>
    </source>
</evidence>
<dbReference type="SUPFAM" id="SSF57716">
    <property type="entry name" value="Glucocorticoid receptor-like (DNA-binding domain)"/>
    <property type="match status" value="5"/>
</dbReference>
<dbReference type="Pfam" id="PF02209">
    <property type="entry name" value="VHP"/>
    <property type="match status" value="1"/>
</dbReference>
<dbReference type="PANTHER" id="PTHR24213:SF9">
    <property type="entry name" value="UNCOORDINATED 115A, ISOFORM B-RELATED"/>
    <property type="match status" value="1"/>
</dbReference>
<dbReference type="InParanoid" id="A0A1X7UDV9"/>
<dbReference type="Pfam" id="PF00412">
    <property type="entry name" value="LIM"/>
    <property type="match status" value="3"/>
</dbReference>
<name>A0A1X7UDV9_AMPQE</name>
<dbReference type="Gene3D" id="2.10.110.10">
    <property type="entry name" value="Cysteine Rich Protein"/>
    <property type="match status" value="4"/>
</dbReference>
<accession>A0A1X7UDV9</accession>
<dbReference type="PROSITE" id="PS50023">
    <property type="entry name" value="LIM_DOMAIN_2"/>
    <property type="match status" value="3"/>
</dbReference>
<dbReference type="GO" id="GO:0007010">
    <property type="term" value="P:cytoskeleton organization"/>
    <property type="evidence" value="ECO:0007669"/>
    <property type="project" value="InterPro"/>
</dbReference>
<evidence type="ECO:0000256" key="1">
    <source>
        <dbReference type="ARBA" id="ARBA00022723"/>
    </source>
</evidence>
<dbReference type="EnsemblMetazoa" id="XM_011407145.2">
    <property type="protein sequence ID" value="XP_011405447.2"/>
    <property type="gene ID" value="LOC100633092"/>
</dbReference>
<reference evidence="8" key="2">
    <citation type="submission" date="2017-05" db="UniProtKB">
        <authorList>
            <consortium name="EnsemblMetazoa"/>
        </authorList>
    </citation>
    <scope>IDENTIFICATION</scope>
</reference>
<dbReference type="CDD" id="cd09327">
    <property type="entry name" value="LIM1_abLIM"/>
    <property type="match status" value="1"/>
</dbReference>
<feature type="compositionally biased region" description="Polar residues" evidence="5">
    <location>
        <begin position="401"/>
        <end position="416"/>
    </location>
</feature>
<keyword evidence="1 4" id="KW-0479">Metal-binding</keyword>
<evidence type="ECO:0000256" key="5">
    <source>
        <dbReference type="SAM" id="MobiDB-lite"/>
    </source>
</evidence>
<feature type="domain" description="HP" evidence="7">
    <location>
        <begin position="446"/>
        <end position="512"/>
    </location>
</feature>
<dbReference type="GO" id="GO:0046872">
    <property type="term" value="F:metal ion binding"/>
    <property type="evidence" value="ECO:0007669"/>
    <property type="project" value="UniProtKB-KW"/>
</dbReference>
<feature type="compositionally biased region" description="Polar residues" evidence="5">
    <location>
        <begin position="164"/>
        <end position="190"/>
    </location>
</feature>